<sequence length="187" mass="20345">MTQDSGGKEPPHYYLPDLGVCPLLPPGKGKKRHFEPGSPAFIGPWKPCPTKPGERRASSPRAFHPLWISKHQLVHHPNDADSFMMMLSCQPPVNAISASGLGRVAQRPRPCPGIYKAAHKGEAPAQGPQYSTPRKNCLFSTLVLLNASGLGTHRGQGHSLTIFVVLNLAQTNNMCGLELNRGFLRLN</sequence>
<dbReference type="Proteomes" id="UP000550707">
    <property type="component" value="Unassembled WGS sequence"/>
</dbReference>
<accession>A0A7J8CZN6</accession>
<feature type="region of interest" description="Disordered" evidence="1">
    <location>
        <begin position="32"/>
        <end position="57"/>
    </location>
</feature>
<gene>
    <name evidence="2" type="ORF">HJG59_009496</name>
</gene>
<evidence type="ECO:0000313" key="2">
    <source>
        <dbReference type="EMBL" id="KAF6416216.1"/>
    </source>
</evidence>
<proteinExistence type="predicted"/>
<reference evidence="2 3" key="1">
    <citation type="journal article" date="2020" name="Nature">
        <title>Six reference-quality genomes reveal evolution of bat adaptations.</title>
        <authorList>
            <person name="Jebb D."/>
            <person name="Huang Z."/>
            <person name="Pippel M."/>
            <person name="Hughes G.M."/>
            <person name="Lavrichenko K."/>
            <person name="Devanna P."/>
            <person name="Winkler S."/>
            <person name="Jermiin L.S."/>
            <person name="Skirmuntt E.C."/>
            <person name="Katzourakis A."/>
            <person name="Burkitt-Gray L."/>
            <person name="Ray D.A."/>
            <person name="Sullivan K.A.M."/>
            <person name="Roscito J.G."/>
            <person name="Kirilenko B.M."/>
            <person name="Davalos L.M."/>
            <person name="Corthals A.P."/>
            <person name="Power M.L."/>
            <person name="Jones G."/>
            <person name="Ransome R.D."/>
            <person name="Dechmann D.K.N."/>
            <person name="Locatelli A.G."/>
            <person name="Puechmaille S.J."/>
            <person name="Fedrigo O."/>
            <person name="Jarvis E.D."/>
            <person name="Hiller M."/>
            <person name="Vernes S.C."/>
            <person name="Myers E.W."/>
            <person name="Teeling E.C."/>
        </authorList>
    </citation>
    <scope>NUCLEOTIDE SEQUENCE [LARGE SCALE GENOMIC DNA]</scope>
    <source>
        <strain evidence="2">MMolMol1</strain>
        <tissue evidence="2">Muscle</tissue>
    </source>
</reference>
<dbReference type="AlphaFoldDB" id="A0A7J8CZN6"/>
<comment type="caution">
    <text evidence="2">The sequence shown here is derived from an EMBL/GenBank/DDBJ whole genome shotgun (WGS) entry which is preliminary data.</text>
</comment>
<dbReference type="InParanoid" id="A0A7J8CZN6"/>
<name>A0A7J8CZN6_MOLMO</name>
<dbReference type="EMBL" id="JACASF010000019">
    <property type="protein sequence ID" value="KAF6416216.1"/>
    <property type="molecule type" value="Genomic_DNA"/>
</dbReference>
<evidence type="ECO:0000256" key="1">
    <source>
        <dbReference type="SAM" id="MobiDB-lite"/>
    </source>
</evidence>
<evidence type="ECO:0000313" key="3">
    <source>
        <dbReference type="Proteomes" id="UP000550707"/>
    </source>
</evidence>
<organism evidence="2 3">
    <name type="scientific">Molossus molossus</name>
    <name type="common">Pallas' mastiff bat</name>
    <name type="synonym">Vespertilio molossus</name>
    <dbReference type="NCBI Taxonomy" id="27622"/>
    <lineage>
        <taxon>Eukaryota</taxon>
        <taxon>Metazoa</taxon>
        <taxon>Chordata</taxon>
        <taxon>Craniata</taxon>
        <taxon>Vertebrata</taxon>
        <taxon>Euteleostomi</taxon>
        <taxon>Mammalia</taxon>
        <taxon>Eutheria</taxon>
        <taxon>Laurasiatheria</taxon>
        <taxon>Chiroptera</taxon>
        <taxon>Yangochiroptera</taxon>
        <taxon>Molossidae</taxon>
        <taxon>Molossus</taxon>
    </lineage>
</organism>
<protein>
    <submittedName>
        <fullName evidence="2">Uncharacterized protein</fullName>
    </submittedName>
</protein>
<keyword evidence="3" id="KW-1185">Reference proteome</keyword>